<evidence type="ECO:0000313" key="3">
    <source>
        <dbReference type="Proteomes" id="UP001642483"/>
    </source>
</evidence>
<evidence type="ECO:0000256" key="1">
    <source>
        <dbReference type="ARBA" id="ARBA00009024"/>
    </source>
</evidence>
<comment type="similarity">
    <text evidence="1">Belongs to the cornifelin family.</text>
</comment>
<dbReference type="InterPro" id="IPR006461">
    <property type="entry name" value="PLAC_motif_containing"/>
</dbReference>
<dbReference type="NCBIfam" id="TIGR01571">
    <property type="entry name" value="A_thal_Cys_rich"/>
    <property type="match status" value="1"/>
</dbReference>
<name>A0ABP0F3T0_CLALP</name>
<proteinExistence type="inferred from homology"/>
<keyword evidence="3" id="KW-1185">Reference proteome</keyword>
<comment type="caution">
    <text evidence="2">The sequence shown here is derived from an EMBL/GenBank/DDBJ whole genome shotgun (WGS) entry which is preliminary data.</text>
</comment>
<dbReference type="EMBL" id="CAWYQH010000002">
    <property type="protein sequence ID" value="CAK8672932.1"/>
    <property type="molecule type" value="Genomic_DNA"/>
</dbReference>
<dbReference type="Pfam" id="PF04749">
    <property type="entry name" value="PLAC8"/>
    <property type="match status" value="1"/>
</dbReference>
<reference evidence="2 3" key="1">
    <citation type="submission" date="2024-02" db="EMBL/GenBank/DDBJ databases">
        <authorList>
            <person name="Daric V."/>
            <person name="Darras S."/>
        </authorList>
    </citation>
    <scope>NUCLEOTIDE SEQUENCE [LARGE SCALE GENOMIC DNA]</scope>
</reference>
<dbReference type="Proteomes" id="UP001642483">
    <property type="component" value="Unassembled WGS sequence"/>
</dbReference>
<evidence type="ECO:0000313" key="2">
    <source>
        <dbReference type="EMBL" id="CAK8672932.1"/>
    </source>
</evidence>
<sequence length="156" mass="17284">MDSGKPDVGASDQNAIALNATNAWYSPNQGPYPPNSTNVVVVQPSVSQMMTVVTQQPVIKRPWSSQLCDCCNDMKSCFMTFCFGHFYLACVAQRMGEHCCVGCGLPGMWPMRTAMRERHNIEGDMCNDCCVSCWCGLCAICQLSREMDRLGYPKNC</sequence>
<dbReference type="PANTHER" id="PTHR15907">
    <property type="entry name" value="DUF614 FAMILY PROTEIN-RELATED"/>
    <property type="match status" value="1"/>
</dbReference>
<protein>
    <submittedName>
        <fullName evidence="2">Uncharacterized protein</fullName>
    </submittedName>
</protein>
<accession>A0ABP0F3T0</accession>
<gene>
    <name evidence="2" type="ORF">CVLEPA_LOCUS2728</name>
</gene>
<organism evidence="2 3">
    <name type="scientific">Clavelina lepadiformis</name>
    <name type="common">Light-bulb sea squirt</name>
    <name type="synonym">Ascidia lepadiformis</name>
    <dbReference type="NCBI Taxonomy" id="159417"/>
    <lineage>
        <taxon>Eukaryota</taxon>
        <taxon>Metazoa</taxon>
        <taxon>Chordata</taxon>
        <taxon>Tunicata</taxon>
        <taxon>Ascidiacea</taxon>
        <taxon>Aplousobranchia</taxon>
        <taxon>Clavelinidae</taxon>
        <taxon>Clavelina</taxon>
    </lineage>
</organism>